<name>A0A381S0W0_9ZZZZ</name>
<reference evidence="2" key="1">
    <citation type="submission" date="2018-05" db="EMBL/GenBank/DDBJ databases">
        <authorList>
            <person name="Lanie J.A."/>
            <person name="Ng W.-L."/>
            <person name="Kazmierczak K.M."/>
            <person name="Andrzejewski T.M."/>
            <person name="Davidsen T.M."/>
            <person name="Wayne K.J."/>
            <person name="Tettelin H."/>
            <person name="Glass J.I."/>
            <person name="Rusch D."/>
            <person name="Podicherti R."/>
            <person name="Tsui H.-C.T."/>
            <person name="Winkler M.E."/>
        </authorList>
    </citation>
    <scope>NUCLEOTIDE SEQUENCE</scope>
</reference>
<feature type="transmembrane region" description="Helical" evidence="1">
    <location>
        <begin position="41"/>
        <end position="59"/>
    </location>
</feature>
<evidence type="ECO:0000256" key="1">
    <source>
        <dbReference type="SAM" id="Phobius"/>
    </source>
</evidence>
<evidence type="ECO:0000313" key="2">
    <source>
        <dbReference type="EMBL" id="SUZ96958.1"/>
    </source>
</evidence>
<dbReference type="AlphaFoldDB" id="A0A381S0W0"/>
<keyword evidence="1" id="KW-0472">Membrane</keyword>
<keyword evidence="1" id="KW-0812">Transmembrane</keyword>
<keyword evidence="1" id="KW-1133">Transmembrane helix</keyword>
<sequence>MRRICSCFDTTEPDHLRGVGIASCCFSFLLFRVIFTSSFLLLNSLFCAFTLFNGLVTLLI</sequence>
<dbReference type="EMBL" id="UINC01002464">
    <property type="protein sequence ID" value="SUZ96958.1"/>
    <property type="molecule type" value="Genomic_DNA"/>
</dbReference>
<accession>A0A381S0W0</accession>
<proteinExistence type="predicted"/>
<gene>
    <name evidence="2" type="ORF">METZ01_LOCUS49812</name>
</gene>
<protein>
    <submittedName>
        <fullName evidence="2">Uncharacterized protein</fullName>
    </submittedName>
</protein>
<organism evidence="2">
    <name type="scientific">marine metagenome</name>
    <dbReference type="NCBI Taxonomy" id="408172"/>
    <lineage>
        <taxon>unclassified sequences</taxon>
        <taxon>metagenomes</taxon>
        <taxon>ecological metagenomes</taxon>
    </lineage>
</organism>